<dbReference type="InterPro" id="IPR039058">
    <property type="entry name" value="Yippee_fam"/>
</dbReference>
<reference evidence="3 4" key="1">
    <citation type="submission" date="2024-05" db="EMBL/GenBank/DDBJ databases">
        <title>De novo assembly of an allotetraploid wild potato.</title>
        <authorList>
            <person name="Hosaka A.J."/>
        </authorList>
    </citation>
    <scope>NUCLEOTIDE SEQUENCE [LARGE SCALE GENOMIC DNA]</scope>
    <source>
        <tissue evidence="3">Young leaves</tissue>
    </source>
</reference>
<dbReference type="PROSITE" id="PS51792">
    <property type="entry name" value="YIPPEE"/>
    <property type="match status" value="2"/>
</dbReference>
<feature type="region of interest" description="Disordered" evidence="1">
    <location>
        <begin position="332"/>
        <end position="356"/>
    </location>
</feature>
<dbReference type="Proteomes" id="UP001627284">
    <property type="component" value="Unassembled WGS sequence"/>
</dbReference>
<gene>
    <name evidence="3" type="ORF">AABB24_032004</name>
</gene>
<evidence type="ECO:0000256" key="1">
    <source>
        <dbReference type="SAM" id="MobiDB-lite"/>
    </source>
</evidence>
<keyword evidence="4" id="KW-1185">Reference proteome</keyword>
<feature type="domain" description="Yippee" evidence="2">
    <location>
        <begin position="64"/>
        <end position="158"/>
    </location>
</feature>
<protein>
    <recommendedName>
        <fullName evidence="2">Yippee domain-containing protein</fullName>
    </recommendedName>
</protein>
<evidence type="ECO:0000313" key="3">
    <source>
        <dbReference type="EMBL" id="KAL3336059.1"/>
    </source>
</evidence>
<evidence type="ECO:0000313" key="4">
    <source>
        <dbReference type="Proteomes" id="UP001627284"/>
    </source>
</evidence>
<evidence type="ECO:0000259" key="2">
    <source>
        <dbReference type="PROSITE" id="PS51792"/>
    </source>
</evidence>
<dbReference type="EMBL" id="JBJKTR010000018">
    <property type="protein sequence ID" value="KAL3336059.1"/>
    <property type="molecule type" value="Genomic_DNA"/>
</dbReference>
<name>A0ABD2RWX3_9SOLN</name>
<organism evidence="3 4">
    <name type="scientific">Solanum stoloniferum</name>
    <dbReference type="NCBI Taxonomy" id="62892"/>
    <lineage>
        <taxon>Eukaryota</taxon>
        <taxon>Viridiplantae</taxon>
        <taxon>Streptophyta</taxon>
        <taxon>Embryophyta</taxon>
        <taxon>Tracheophyta</taxon>
        <taxon>Spermatophyta</taxon>
        <taxon>Magnoliopsida</taxon>
        <taxon>eudicotyledons</taxon>
        <taxon>Gunneridae</taxon>
        <taxon>Pentapetalae</taxon>
        <taxon>asterids</taxon>
        <taxon>lamiids</taxon>
        <taxon>Solanales</taxon>
        <taxon>Solanaceae</taxon>
        <taxon>Solanoideae</taxon>
        <taxon>Solaneae</taxon>
        <taxon>Solanum</taxon>
    </lineage>
</organism>
<feature type="region of interest" description="Disordered" evidence="1">
    <location>
        <begin position="385"/>
        <end position="482"/>
    </location>
</feature>
<sequence>MDCIHLVYGSIYTKRTKTRPVYDNIHLVYTTASTKERGLIWPKLAKRYSLLDHNTDALPSNGSIHCPNVRCRAQIAWFKDYVRLSQSEALGLFNWVFNVRVQNNVIYSQTECITSTAKTYCSKCEKMIGWMITGVPRENVFIKEGRFCMRLDKLTYSNHLPLVRLIAENQFFQANEENEDQDGGSDEDYDDDIPDYMMLLFKLNDYLGTDHTVDQVVGGGNEQNAVPSNGSIHCNTHGCREQVTFFNNYIPMSLSRGIGLFNSVINVDVADNVSNHLGITVANIYCSKCAKMIGWKIIAVTQPSMYITEGRFCMRLGELSFTDNEQLFHPIQEENARANEENTDLYGDTTEGYGDSTEEEMKANIEQNEIISNYLMHLLRLDQGGGGNEQNVDQGGGANEQNVDQGGGANEQNVGQDGGGNEQNADQHGGGNEQNVGQDGGSNEKNADEHGGSNEQNVDQHGGGNEQNVGQDGGSPMKRPKI</sequence>
<feature type="domain" description="Yippee" evidence="2">
    <location>
        <begin position="227"/>
        <end position="323"/>
    </location>
</feature>
<dbReference type="PANTHER" id="PTHR13848">
    <property type="entry name" value="PROTEIN YIPPEE-LIKE CG15309-RELATED"/>
    <property type="match status" value="1"/>
</dbReference>
<dbReference type="InterPro" id="IPR034751">
    <property type="entry name" value="Yippee"/>
</dbReference>
<proteinExistence type="predicted"/>
<accession>A0ABD2RWX3</accession>
<dbReference type="AlphaFoldDB" id="A0ABD2RWX3"/>
<feature type="compositionally biased region" description="Polar residues" evidence="1">
    <location>
        <begin position="433"/>
        <end position="444"/>
    </location>
</feature>
<feature type="compositionally biased region" description="Gly residues" evidence="1">
    <location>
        <begin position="385"/>
        <end position="398"/>
    </location>
</feature>
<comment type="caution">
    <text evidence="3">The sequence shown here is derived from an EMBL/GenBank/DDBJ whole genome shotgun (WGS) entry which is preliminary data.</text>
</comment>
<feature type="compositionally biased region" description="Polar residues" evidence="1">
    <location>
        <begin position="399"/>
        <end position="415"/>
    </location>
</feature>
<dbReference type="GO" id="GO:0046872">
    <property type="term" value="F:metal ion binding"/>
    <property type="evidence" value="ECO:0007669"/>
    <property type="project" value="UniProtKB-KW"/>
</dbReference>